<evidence type="ECO:0000256" key="4">
    <source>
        <dbReference type="PIRNR" id="PIRNR000779"/>
    </source>
</evidence>
<comment type="similarity">
    <text evidence="2 4">Belongs to the eukaryotic RPB8 RNA polymerase subunit family.</text>
</comment>
<comment type="function">
    <text evidence="4">DNA-dependent RNA polymerase catalyzes the transcription of DNA into RNA using the four ribonucleoside triphosphates as substrates. Common component of RNA polymerases I, II and III which synthesize ribosomal RNA precursors, mRNA precursors and many functional non-coding RNAs, and small RNAs, such as 5S rRNA and tRNAs, respectively.</text>
</comment>
<keyword evidence="3 4" id="KW-0539">Nucleus</keyword>
<dbReference type="Proteomes" id="UP000015354">
    <property type="component" value="Unassembled WGS sequence"/>
</dbReference>
<dbReference type="SUPFAM" id="SSF50249">
    <property type="entry name" value="Nucleic acid-binding proteins"/>
    <property type="match status" value="1"/>
</dbReference>
<dbReference type="InterPro" id="IPR005570">
    <property type="entry name" value="RPABC3"/>
</dbReference>
<dbReference type="EMBL" id="ATMH01000022">
    <property type="protein sequence ID" value="EPY37275.1"/>
    <property type="molecule type" value="Genomic_DNA"/>
</dbReference>
<comment type="subcellular location">
    <subcellularLocation>
        <location evidence="1">Nucleus</location>
    </subcellularLocation>
</comment>
<dbReference type="InterPro" id="IPR012340">
    <property type="entry name" value="NA-bd_OB-fold"/>
</dbReference>
<comment type="caution">
    <text evidence="5">The sequence shown here is derived from an EMBL/GenBank/DDBJ whole genome shotgun (WGS) entry which is preliminary data.</text>
</comment>
<dbReference type="Pfam" id="PF03870">
    <property type="entry name" value="RNA_pol_Rpb8"/>
    <property type="match status" value="1"/>
</dbReference>
<sequence>MTLNPVILEDTFKVTGVNTDGTVYLRVSRIQCTNEDGNLTITSDINTEEFPVALNERLTITLANSLELSSKAASKHYDHSIYHRETRLDDCDYAMHGRVYGHEIVHQNSAEMRVQVHVSCGGLLTQIIGKPHSLRDIHYNSDIYILMKRAGK</sequence>
<keyword evidence="5" id="KW-0240">DNA-directed RNA polymerase</keyword>
<reference evidence="5 6" key="1">
    <citation type="journal article" date="2013" name="PLoS ONE">
        <title>Predicting the Proteins of Angomonas deanei, Strigomonas culicis and Their Respective Endosymbionts Reveals New Aspects of the Trypanosomatidae Family.</title>
        <authorList>
            <person name="Motta M.C."/>
            <person name="Martins A.C."/>
            <person name="de Souza S.S."/>
            <person name="Catta-Preta C.M."/>
            <person name="Silva R."/>
            <person name="Klein C.C."/>
            <person name="de Almeida L.G."/>
            <person name="de Lima Cunha O."/>
            <person name="Ciapina L.P."/>
            <person name="Brocchi M."/>
            <person name="Colabardini A.C."/>
            <person name="de Araujo Lima B."/>
            <person name="Machado C.R."/>
            <person name="de Almeida Soares C.M."/>
            <person name="Probst C.M."/>
            <person name="de Menezes C.B."/>
            <person name="Thompson C.E."/>
            <person name="Bartholomeu D.C."/>
            <person name="Gradia D.F."/>
            <person name="Pavoni D.P."/>
            <person name="Grisard E.C."/>
            <person name="Fantinatti-Garboggini F."/>
            <person name="Marchini F.K."/>
            <person name="Rodrigues-Luiz G.F."/>
            <person name="Wagner G."/>
            <person name="Goldman G.H."/>
            <person name="Fietto J.L."/>
            <person name="Elias M.C."/>
            <person name="Goldman M.H."/>
            <person name="Sagot M.F."/>
            <person name="Pereira M."/>
            <person name="Stoco P.H."/>
            <person name="de Mendonca-Neto R.P."/>
            <person name="Teixeira S.M."/>
            <person name="Maciel T.E."/>
            <person name="de Oliveira Mendes T.A."/>
            <person name="Urmenyi T.P."/>
            <person name="de Souza W."/>
            <person name="Schenkman S."/>
            <person name="de Vasconcelos A.T."/>
        </authorList>
    </citation>
    <scope>NUCLEOTIDE SEQUENCE [LARGE SCALE GENOMIC DNA]</scope>
</reference>
<proteinExistence type="inferred from homology"/>
<keyword evidence="5" id="KW-0804">Transcription</keyword>
<evidence type="ECO:0000256" key="3">
    <source>
        <dbReference type="ARBA" id="ARBA00023242"/>
    </source>
</evidence>
<dbReference type="OrthoDB" id="20018at2759"/>
<evidence type="ECO:0000313" key="5">
    <source>
        <dbReference type="EMBL" id="EPY37275.1"/>
    </source>
</evidence>
<evidence type="ECO:0000256" key="1">
    <source>
        <dbReference type="ARBA" id="ARBA00004123"/>
    </source>
</evidence>
<keyword evidence="6" id="KW-1185">Reference proteome</keyword>
<dbReference type="Gene3D" id="2.40.50.140">
    <property type="entry name" value="Nucleic acid-binding proteins"/>
    <property type="match status" value="1"/>
</dbReference>
<protein>
    <recommendedName>
        <fullName evidence="4">DNA-directed RNA polymerases I, II, and III subunit RPABC3</fullName>
    </recommendedName>
</protein>
<dbReference type="SMART" id="SM00658">
    <property type="entry name" value="RPOL8c"/>
    <property type="match status" value="1"/>
</dbReference>
<dbReference type="PANTHER" id="PTHR10917:SF0">
    <property type="entry name" value="DNA-DIRECTED RNA POLYMERASES I, II, AND III SUBUNIT RPABC3"/>
    <property type="match status" value="1"/>
</dbReference>
<dbReference type="PANTHER" id="PTHR10917">
    <property type="entry name" value="DNA-DIRECTED RNA POLYMERASES I, II, AND III SUBUNIT RPABC3"/>
    <property type="match status" value="1"/>
</dbReference>
<dbReference type="GO" id="GO:0005666">
    <property type="term" value="C:RNA polymerase III complex"/>
    <property type="evidence" value="ECO:0007669"/>
    <property type="project" value="TreeGrafter"/>
</dbReference>
<dbReference type="GO" id="GO:0005665">
    <property type="term" value="C:RNA polymerase II, core complex"/>
    <property type="evidence" value="ECO:0007669"/>
    <property type="project" value="UniProtKB-UniRule"/>
</dbReference>
<evidence type="ECO:0000313" key="6">
    <source>
        <dbReference type="Proteomes" id="UP000015354"/>
    </source>
</evidence>
<dbReference type="GO" id="GO:0005736">
    <property type="term" value="C:RNA polymerase I complex"/>
    <property type="evidence" value="ECO:0007669"/>
    <property type="project" value="TreeGrafter"/>
</dbReference>
<evidence type="ECO:0000256" key="2">
    <source>
        <dbReference type="ARBA" id="ARBA00008912"/>
    </source>
</evidence>
<accession>S9WMT2</accession>
<dbReference type="GO" id="GO:0003899">
    <property type="term" value="F:DNA-directed RNA polymerase activity"/>
    <property type="evidence" value="ECO:0007669"/>
    <property type="project" value="UniProtKB-UniRule"/>
</dbReference>
<organism evidence="5 6">
    <name type="scientific">Strigomonas culicis</name>
    <dbReference type="NCBI Taxonomy" id="28005"/>
    <lineage>
        <taxon>Eukaryota</taxon>
        <taxon>Discoba</taxon>
        <taxon>Euglenozoa</taxon>
        <taxon>Kinetoplastea</taxon>
        <taxon>Metakinetoplastina</taxon>
        <taxon>Trypanosomatida</taxon>
        <taxon>Trypanosomatidae</taxon>
        <taxon>Strigomonadinae</taxon>
        <taxon>Strigomonas</taxon>
    </lineage>
</organism>
<dbReference type="GO" id="GO:0006351">
    <property type="term" value="P:DNA-templated transcription"/>
    <property type="evidence" value="ECO:0007669"/>
    <property type="project" value="UniProtKB-UniRule"/>
</dbReference>
<name>S9WMT2_9TRYP</name>
<dbReference type="AlphaFoldDB" id="S9WMT2"/>
<gene>
    <name evidence="5" type="ORF">STCU_00022</name>
</gene>
<dbReference type="PIRSF" id="PIRSF000779">
    <property type="entry name" value="RNA_pol_Rpb8"/>
    <property type="match status" value="1"/>
</dbReference>